<dbReference type="InterPro" id="IPR050525">
    <property type="entry name" value="ECM_Assembly_Org"/>
</dbReference>
<comment type="caution">
    <text evidence="3">The sequence shown here is derived from an EMBL/GenBank/DDBJ whole genome shotgun (WGS) entry which is preliminary data.</text>
</comment>
<dbReference type="Pfam" id="PF00092">
    <property type="entry name" value="VWA"/>
    <property type="match status" value="6"/>
</dbReference>
<sequence>MIQSEGRTEVPKAVVLISDLLLQNSASMVEPLARNLKDNLMTKIVIVNTAQGVVSEWASIASSHSLLRELGGSYDTLPDGQSLSTVICKEQCDINMDIGVIVDTSDSITENDFKKMKQFVQDLIHSFDIGQSKTRIAVVPFGSYVDDAVVTTLQSSLFVEYLDSVVASRLQQNPLNFGTNTAVAIAKTREIFQVEGRRNVPKVGILLTDGVSDDPQQTKEESSIARTEGIRMIVVGVGNRVQKNELDTIAFAPEYSISLTDFGKFEDAIFFKDRICTVTEQCLLGLDIIFIIDASASITSSDFTRLKTFVKELLNRFSLSQTESRIGFVVFGTNVNSDQVLSFSTDRILLRNATDSRVYQDVKNPGSAIYKGIEKMTNLFDVDGRADALKLSLVFTDGKSDNAAQTAIEAQKARAKDIRMITVGIGNQTDIKELSSIASGEQLLTLDNFGQLLEKIVPLQNIMCRDVCSREYDLIFLIDTLDGTNLQKLKFYIVQVAQGFNIGVNSTRIAVQHIQNIPNRWTGLSLQNTLSLQALSDSLDAISVIGSSQTSLVTAFTFVTNMIQSEGRTEVPKAVVLISDLLLQNSASMVEPLARNLKDNLMTKIVIVNTAQGVVSEWASIASSHSLLRELGGSYDTLPDGQSLSTVICKEQCDINMDIGVIVDTSDSITENDFKRMKQFVQDLIHSFDIGQSKTRVAVVPYGSYVDDAVVTTFQSSLFVEYLDSVVAIRLQQNPLNFGTNTAAAIAKTREIFQVEGRQNVPKVGILLTDGVSDDPQQTKEESSIARTEGIRMIVIGVGNRVQKNELDTIAFTPEYSIGLMDFEKLKETSIFKDRICSAIEICPNNFDIIFLVDTKNSTVLQASELYLEKIAQSFNIGPDTTRVGVIHVQSLPTLWSGLQLKDSQNFTYLATLLGEGLHLTATKDNSLITGLQAVRNMFDPRSTGGFLRNIVRTLVVLSDRILVNTLDVQNEINALKASLLKNVIVIDMANSDPILWRSIANAGQAYGKAKLDPSEISSMQDTLCNAKVVCSRDIDVLYVLDVMNMTKSPLTAAEIKLILIEISASFGLGTRFGLLTAKTDITQGPVFYNRLNPNSIDKALSIGSPTTGLSGLRLAIQMARTVIKNERRVNVQSVIVLITDESQLNSADTESELLEANSNNISFIIYTPWQTTYFQQISFPPQQIFDNRKGLDLRNPGAIGDAVCKERCSRDFDIIFMIDTNTAAPVPGIQLYIEQVAERQATDVTKDLPNIQNEVNRLRSEYGAKVIVLDLENPDLSVWMTIANPGQIYGQSTLALSDVSHMRKVICDLTITKCSRNLDIVFVLDVLDTTVPTLTVNSVKILLTAITKSFNSSSRFGIVTADTNVQLPILSNQFNSTAVDVALGTGSPIITLPDIRIAIQKALQVIRARNSYGIPAVIFLVTDSTFLKDPDVQSTITTASQAGISFVVYIPTQQLEFASNIIPRKQIFDQRNTSVSLSNAISDAICIASPVITIMTTTRTTPPTDVKCTGNSDVVFMMDTTDNPTILKAEAFIINAIKNLSISATGTRVAVYNVYALPQDWRGLNLNAVQDYNTFVRLMQQPLPSPTPGAQGTLLDGLRKLQVIFSSQARPNIPQTAVIITNVLLDFLQVFEINTVADDLKANMGVNIIVINIGSQDNMDFVNIASPSNIYGSLNTLPDAGTIGNVICAFSYSPVTTTPSTITTPSPTSCNENVDICFVVEIPINKLVVHIDPLSIFVSNVAKTFPVSTMFGVVDSDPSVFTLTPFPLEPFTVVNSLIDLTPGVVDRDLKVAIRVGRELLVAQKRPSSKAIMVVITETSLVDSPGVPTEIALAQQANIKLLFITFGQNVPAISLIPANQIFTPGNIGTYPGVNEVSIKLCSLAFSTCGNTLAVAFVLEPSVTLPNIQILAIESFVKNILKSFKSPSKVGSVNSIRSTNLKDAVDLTAIDFSVPGGTVPSSDLQLAIQNMRAMINTATGADTRKVGVIMTDLSFNSKDIRLQLNLTAQDKISVVIISVDRKVPYVGIPQAQIIEISSFVELPGIQSLEKTICTAQVGKPVGECDPGTQLYRTMKGDCRRYVITYCDGREETKTCDFGLYFDESRMSCRLAKDAHCPYDPCKMYTYDHGIMALPGSCNGYMKCFSNYTKYVQCCYNTNMRYISGIGCVIDNSCTEPCPPVYPDVTTQLPRVQCFKRPVANEPNKYDEIMNIVTMDTTRKTCPSTQIYQPRICSCENSTTSTQTKDCKPLIDWNFNSGAPVFNPGELEIRNVKFANGSAEFVGNSYIKINSLSSVDFVNTIAIDLSFKSVSGGGLGDVVLLSNCLGGSVDDSSVSIKLSPFSKNLTMKVAGKRHVESLQFSFQDFVWTKVSIIYDGMNLIGFMKDEKMLRGEEKGRSWLSGDIIQRADGIVIGAGCGLSGYEGYVDNRLIQSTLVIRAEVELKSVSQTPSYECRLSDLERKLYVFNQEASSNQKNLMKIMDCVSYLAPECLQGQTIITLSTFSLSLIDAVHSLAQKWVKPD</sequence>
<protein>
    <recommendedName>
        <fullName evidence="5">Collagen alpha-3(VI) chain</fullName>
    </recommendedName>
</protein>
<feature type="domain" description="VWFA" evidence="1">
    <location>
        <begin position="848"/>
        <end position="1024"/>
    </location>
</feature>
<organism evidence="3 4">
    <name type="scientific">Sinanodonta woodiana</name>
    <name type="common">Chinese pond mussel</name>
    <name type="synonym">Anodonta woodiana</name>
    <dbReference type="NCBI Taxonomy" id="1069815"/>
    <lineage>
        <taxon>Eukaryota</taxon>
        <taxon>Metazoa</taxon>
        <taxon>Spiralia</taxon>
        <taxon>Lophotrochozoa</taxon>
        <taxon>Mollusca</taxon>
        <taxon>Bivalvia</taxon>
        <taxon>Autobranchia</taxon>
        <taxon>Heteroconchia</taxon>
        <taxon>Palaeoheterodonta</taxon>
        <taxon>Unionida</taxon>
        <taxon>Unionoidea</taxon>
        <taxon>Unionidae</taxon>
        <taxon>Unioninae</taxon>
        <taxon>Sinanodonta</taxon>
    </lineage>
</organism>
<dbReference type="CDD" id="cd00198">
    <property type="entry name" value="vWFA"/>
    <property type="match status" value="2"/>
</dbReference>
<name>A0ABD3WXZ3_SINWO</name>
<dbReference type="Gene3D" id="3.40.50.410">
    <property type="entry name" value="von Willebrand factor, type A domain"/>
    <property type="match status" value="8"/>
</dbReference>
<feature type="domain" description="VWFA" evidence="1">
    <location>
        <begin position="1514"/>
        <end position="1691"/>
    </location>
</feature>
<proteinExistence type="predicted"/>
<dbReference type="PROSITE" id="PS50940">
    <property type="entry name" value="CHIT_BIND_II"/>
    <property type="match status" value="1"/>
</dbReference>
<evidence type="ECO:0000259" key="2">
    <source>
        <dbReference type="PROSITE" id="PS50940"/>
    </source>
</evidence>
<evidence type="ECO:0000259" key="1">
    <source>
        <dbReference type="PROSITE" id="PS50234"/>
    </source>
</evidence>
<gene>
    <name evidence="3" type="ORF">ACJMK2_035184</name>
</gene>
<dbReference type="Pfam" id="PF13768">
    <property type="entry name" value="VWA_3"/>
    <property type="match status" value="2"/>
</dbReference>
<feature type="domain" description="Chitin-binding type-2" evidence="2">
    <location>
        <begin position="2060"/>
        <end position="2117"/>
    </location>
</feature>
<dbReference type="InterPro" id="IPR036465">
    <property type="entry name" value="vWFA_dom_sf"/>
</dbReference>
<reference evidence="3 4" key="1">
    <citation type="submission" date="2024-11" db="EMBL/GenBank/DDBJ databases">
        <title>Chromosome-level genome assembly of the freshwater bivalve Anodonta woodiana.</title>
        <authorList>
            <person name="Chen X."/>
        </authorList>
    </citation>
    <scope>NUCLEOTIDE SEQUENCE [LARGE SCALE GENOMIC DNA]</scope>
    <source>
        <strain evidence="3">MN2024</strain>
        <tissue evidence="3">Gills</tissue>
    </source>
</reference>
<feature type="domain" description="VWFA" evidence="1">
    <location>
        <begin position="658"/>
        <end position="836"/>
    </location>
</feature>
<dbReference type="PANTHER" id="PTHR24020:SF84">
    <property type="entry name" value="VWFA DOMAIN-CONTAINING PROTEIN"/>
    <property type="match status" value="1"/>
</dbReference>
<evidence type="ECO:0000313" key="4">
    <source>
        <dbReference type="Proteomes" id="UP001634394"/>
    </source>
</evidence>
<feature type="domain" description="VWFA" evidence="1">
    <location>
        <begin position="287"/>
        <end position="462"/>
    </location>
</feature>
<dbReference type="InterPro" id="IPR002557">
    <property type="entry name" value="Chitin-bd_dom"/>
</dbReference>
<dbReference type="PANTHER" id="PTHR24020">
    <property type="entry name" value="COLLAGEN ALPHA"/>
    <property type="match status" value="1"/>
</dbReference>
<dbReference type="PROSITE" id="PS50234">
    <property type="entry name" value="VWFA"/>
    <property type="match status" value="6"/>
</dbReference>
<dbReference type="SMART" id="SM00327">
    <property type="entry name" value="VWA"/>
    <property type="match status" value="8"/>
</dbReference>
<feature type="domain" description="VWFA" evidence="1">
    <location>
        <begin position="473"/>
        <end position="652"/>
    </location>
</feature>
<dbReference type="Proteomes" id="UP001634394">
    <property type="component" value="Unassembled WGS sequence"/>
</dbReference>
<accession>A0ABD3WXZ3</accession>
<evidence type="ECO:0008006" key="5">
    <source>
        <dbReference type="Google" id="ProtNLM"/>
    </source>
</evidence>
<dbReference type="EMBL" id="JBJQND010000005">
    <property type="protein sequence ID" value="KAL3877483.1"/>
    <property type="molecule type" value="Genomic_DNA"/>
</dbReference>
<keyword evidence="4" id="KW-1185">Reference proteome</keyword>
<dbReference type="SUPFAM" id="SSF53300">
    <property type="entry name" value="vWA-like"/>
    <property type="match status" value="9"/>
</dbReference>
<dbReference type="CDD" id="cd01450">
    <property type="entry name" value="vWFA_subfamily_ECM"/>
    <property type="match status" value="3"/>
</dbReference>
<feature type="domain" description="VWFA" evidence="1">
    <location>
        <begin position="97"/>
        <end position="275"/>
    </location>
</feature>
<dbReference type="InterPro" id="IPR002035">
    <property type="entry name" value="VWF_A"/>
</dbReference>
<evidence type="ECO:0000313" key="3">
    <source>
        <dbReference type="EMBL" id="KAL3877483.1"/>
    </source>
</evidence>